<gene>
    <name evidence="1" type="ORF">BEWA_027250</name>
</gene>
<organism evidence="1 2">
    <name type="scientific">Theileria equi strain WA</name>
    <dbReference type="NCBI Taxonomy" id="1537102"/>
    <lineage>
        <taxon>Eukaryota</taxon>
        <taxon>Sar</taxon>
        <taxon>Alveolata</taxon>
        <taxon>Apicomplexa</taxon>
        <taxon>Aconoidasida</taxon>
        <taxon>Piroplasmida</taxon>
        <taxon>Theileriidae</taxon>
        <taxon>Theileria</taxon>
    </lineage>
</organism>
<dbReference type="RefSeq" id="XP_004829542.1">
    <property type="nucleotide sequence ID" value="XM_004829485.1"/>
</dbReference>
<dbReference type="KEGG" id="beq:BEWA_027250"/>
<sequence length="213" mass="24586">MIYSLVFDVGTLIDSVDQESMSKYVLTLPGPDNSMFVRISNRYRRRLGGFTSKIREFIRKPGRRSYERVEKRYIDLEILAQAAHEYIKVELFIPREDDPGEGTSSQAEGTVLGSRIWEDGGTGPRFLSTLYSIKTEMLPYFSIGVIKYGGYILEDDTENLLEKDVLWEGRAGAPRITVTALYSDGIETKTIHWFKYGTWYSYRERVSQCKVMR</sequence>
<dbReference type="EMBL" id="CP001669">
    <property type="protein sequence ID" value="AFZ79876.1"/>
    <property type="molecule type" value="Genomic_DNA"/>
</dbReference>
<protein>
    <submittedName>
        <fullName evidence="1">Uncharacterized protein</fullName>
    </submittedName>
</protein>
<keyword evidence="2" id="KW-1185">Reference proteome</keyword>
<name>L0AXZ5_THEEQ</name>
<reference evidence="1 2" key="1">
    <citation type="journal article" date="2012" name="BMC Genomics">
        <title>Comparative genomic analysis and phylogenetic position of Theileria equi.</title>
        <authorList>
            <person name="Kappmeyer L.S."/>
            <person name="Thiagarajan M."/>
            <person name="Herndon D.R."/>
            <person name="Ramsay J.D."/>
            <person name="Caler E."/>
            <person name="Djikeng A."/>
            <person name="Gillespie J.J."/>
            <person name="Lau A.O."/>
            <person name="Roalson E.H."/>
            <person name="Silva J.C."/>
            <person name="Silva M.G."/>
            <person name="Suarez C.E."/>
            <person name="Ueti M.W."/>
            <person name="Nene V.M."/>
            <person name="Mealey R.H."/>
            <person name="Knowles D.P."/>
            <person name="Brayton K.A."/>
        </authorList>
    </citation>
    <scope>NUCLEOTIDE SEQUENCE [LARGE SCALE GENOMIC DNA]</scope>
    <source>
        <strain evidence="1 2">WA</strain>
    </source>
</reference>
<dbReference type="Proteomes" id="UP000031512">
    <property type="component" value="Chromosome 1"/>
</dbReference>
<evidence type="ECO:0000313" key="1">
    <source>
        <dbReference type="EMBL" id="AFZ79876.1"/>
    </source>
</evidence>
<dbReference type="AlphaFoldDB" id="L0AXZ5"/>
<proteinExistence type="predicted"/>
<evidence type="ECO:0000313" key="2">
    <source>
        <dbReference type="Proteomes" id="UP000031512"/>
    </source>
</evidence>
<dbReference type="GeneID" id="15807301"/>
<dbReference type="VEuPathDB" id="PiroplasmaDB:BEWA_027250"/>
<accession>L0AXZ5</accession>